<dbReference type="EC" id="1.7.1.17" evidence="6"/>
<dbReference type="SUPFAM" id="SSF52218">
    <property type="entry name" value="Flavoproteins"/>
    <property type="match status" value="1"/>
</dbReference>
<dbReference type="AlphaFoldDB" id="A0A7W9WIZ1"/>
<dbReference type="PANTHER" id="PTHR43741:SF4">
    <property type="entry name" value="FMN-DEPENDENT NADH:QUINONE OXIDOREDUCTASE"/>
    <property type="match status" value="1"/>
</dbReference>
<name>A0A7W9WIZ1_9ACTN</name>
<comment type="function">
    <text evidence="6">Also exhibits azoreductase activity. Catalyzes the reductive cleavage of the azo bond in aromatic azo compounds to the corresponding amines.</text>
</comment>
<dbReference type="InterPro" id="IPR050104">
    <property type="entry name" value="FMN-dep_NADH:Q_OxRdtase_AzoR1"/>
</dbReference>
<dbReference type="Gene3D" id="3.40.50.360">
    <property type="match status" value="1"/>
</dbReference>
<comment type="catalytic activity">
    <reaction evidence="5">
        <text>N,N-dimethyl-1,4-phenylenediamine + anthranilate + 2 NAD(+) = 2-(4-dimethylaminophenyl)diazenylbenzoate + 2 NADH + 2 H(+)</text>
        <dbReference type="Rhea" id="RHEA:55872"/>
        <dbReference type="ChEBI" id="CHEBI:15378"/>
        <dbReference type="ChEBI" id="CHEBI:15783"/>
        <dbReference type="ChEBI" id="CHEBI:16567"/>
        <dbReference type="ChEBI" id="CHEBI:57540"/>
        <dbReference type="ChEBI" id="CHEBI:57945"/>
        <dbReference type="ChEBI" id="CHEBI:71579"/>
        <dbReference type="EC" id="1.7.1.17"/>
    </reaction>
    <physiologicalReaction direction="right-to-left" evidence="5">
        <dbReference type="Rhea" id="RHEA:55874"/>
    </physiologicalReaction>
</comment>
<feature type="binding site" evidence="6">
    <location>
        <begin position="15"/>
        <end position="17"/>
    </location>
    <ligand>
        <name>FMN</name>
        <dbReference type="ChEBI" id="CHEBI:58210"/>
    </ligand>
</feature>
<dbReference type="EMBL" id="JACHGV010000007">
    <property type="protein sequence ID" value="MBB6078813.1"/>
    <property type="molecule type" value="Genomic_DNA"/>
</dbReference>
<evidence type="ECO:0000256" key="1">
    <source>
        <dbReference type="ARBA" id="ARBA00022630"/>
    </source>
</evidence>
<evidence type="ECO:0000256" key="3">
    <source>
        <dbReference type="ARBA" id="ARBA00023002"/>
    </source>
</evidence>
<dbReference type="InterPro" id="IPR029039">
    <property type="entry name" value="Flavoprotein-like_sf"/>
</dbReference>
<comment type="function">
    <text evidence="6">Quinone reductase that provides resistance to thiol-specific stress caused by electrophilic quinones.</text>
</comment>
<comment type="similarity">
    <text evidence="6">Belongs to the azoreductase type 1 family.</text>
</comment>
<comment type="caution">
    <text evidence="8">The sequence shown here is derived from an EMBL/GenBank/DDBJ whole genome shotgun (WGS) entry which is preliminary data.</text>
</comment>
<evidence type="ECO:0000256" key="2">
    <source>
        <dbReference type="ARBA" id="ARBA00022643"/>
    </source>
</evidence>
<proteinExistence type="inferred from homology"/>
<evidence type="ECO:0000313" key="8">
    <source>
        <dbReference type="EMBL" id="MBB6078813.1"/>
    </source>
</evidence>
<dbReference type="GO" id="GO:0010181">
    <property type="term" value="F:FMN binding"/>
    <property type="evidence" value="ECO:0007669"/>
    <property type="project" value="UniProtKB-UniRule"/>
</dbReference>
<dbReference type="GO" id="GO:0009055">
    <property type="term" value="F:electron transfer activity"/>
    <property type="evidence" value="ECO:0007669"/>
    <property type="project" value="UniProtKB-UniRule"/>
</dbReference>
<dbReference type="GO" id="GO:0016652">
    <property type="term" value="F:oxidoreductase activity, acting on NAD(P)H as acceptor"/>
    <property type="evidence" value="ECO:0007669"/>
    <property type="project" value="UniProtKB-UniRule"/>
</dbReference>
<evidence type="ECO:0000313" key="9">
    <source>
        <dbReference type="Proteomes" id="UP000591537"/>
    </source>
</evidence>
<dbReference type="RefSeq" id="WP_184562517.1">
    <property type="nucleotide sequence ID" value="NZ_BAAARS010000006.1"/>
</dbReference>
<sequence length="216" mass="23200">MARLLHIDSSPSPYSVSRRLAGVFRETWAKELPDGDVTHRDLVATPLPHLDADGVHTLLNAPETDAQRTAAALHDELVEEVLSADALLISAPMHNWTIPSHLKAWFDQSLLMGRTLPFDPSVNPLAGRPATVVLAYGGDYGPASPDHAMDHCAPYLRTVLGQVLGYDLEIITASHTVAPFTSQDPADHEKAAVSLREAEGAVAERARVTAAVPARA</sequence>
<keyword evidence="9" id="KW-1185">Reference proteome</keyword>
<evidence type="ECO:0000259" key="7">
    <source>
        <dbReference type="Pfam" id="PF02525"/>
    </source>
</evidence>
<dbReference type="Pfam" id="PF02525">
    <property type="entry name" value="Flavodoxin_2"/>
    <property type="match status" value="1"/>
</dbReference>
<gene>
    <name evidence="6" type="primary">azoR</name>
    <name evidence="8" type="ORF">HNR57_004755</name>
</gene>
<keyword evidence="2 6" id="KW-0288">FMN</keyword>
<dbReference type="InterPro" id="IPR023048">
    <property type="entry name" value="NADH:quinone_OxRdtase_FMN_depd"/>
</dbReference>
<comment type="caution">
    <text evidence="6">Lacks conserved residue(s) required for the propagation of feature annotation.</text>
</comment>
<keyword evidence="4 6" id="KW-0520">NAD</keyword>
<dbReference type="EC" id="1.6.5.-" evidence="6"/>
<dbReference type="Proteomes" id="UP000591537">
    <property type="component" value="Unassembled WGS sequence"/>
</dbReference>
<dbReference type="InterPro" id="IPR003680">
    <property type="entry name" value="Flavodoxin_fold"/>
</dbReference>
<evidence type="ECO:0000256" key="4">
    <source>
        <dbReference type="ARBA" id="ARBA00023027"/>
    </source>
</evidence>
<keyword evidence="1 6" id="KW-0285">Flavoprotein</keyword>
<reference evidence="8 9" key="1">
    <citation type="submission" date="2020-08" db="EMBL/GenBank/DDBJ databases">
        <title>Genomic Encyclopedia of Type Strains, Phase IV (KMG-IV): sequencing the most valuable type-strain genomes for metagenomic binning, comparative biology and taxonomic classification.</title>
        <authorList>
            <person name="Goeker M."/>
        </authorList>
    </citation>
    <scope>NUCLEOTIDE SEQUENCE [LARGE SCALE GENOMIC DNA]</scope>
    <source>
        <strain evidence="8 9">DSM 43350</strain>
    </source>
</reference>
<comment type="subunit">
    <text evidence="6">Homodimer.</text>
</comment>
<dbReference type="GO" id="GO:0016655">
    <property type="term" value="F:oxidoreductase activity, acting on NAD(P)H, quinone or similar compound as acceptor"/>
    <property type="evidence" value="ECO:0007669"/>
    <property type="project" value="InterPro"/>
</dbReference>
<feature type="binding site" evidence="6">
    <location>
        <position position="10"/>
    </location>
    <ligand>
        <name>FMN</name>
        <dbReference type="ChEBI" id="CHEBI:58210"/>
    </ligand>
</feature>
<accession>A0A7W9WIZ1</accession>
<evidence type="ECO:0000256" key="5">
    <source>
        <dbReference type="ARBA" id="ARBA00048542"/>
    </source>
</evidence>
<dbReference type="PANTHER" id="PTHR43741">
    <property type="entry name" value="FMN-DEPENDENT NADH-AZOREDUCTASE 1"/>
    <property type="match status" value="1"/>
</dbReference>
<comment type="cofactor">
    <cofactor evidence="6">
        <name>FMN</name>
        <dbReference type="ChEBI" id="CHEBI:58210"/>
    </cofactor>
    <text evidence="6">Binds 1 FMN per subunit.</text>
</comment>
<feature type="domain" description="Flavodoxin-like fold" evidence="7">
    <location>
        <begin position="3"/>
        <end position="189"/>
    </location>
</feature>
<keyword evidence="3 6" id="KW-0560">Oxidoreductase</keyword>
<protein>
    <recommendedName>
        <fullName evidence="6">FMN dependent NADH:quinone oxidoreductase</fullName>
        <ecNumber evidence="6">1.6.5.-</ecNumber>
    </recommendedName>
    <alternativeName>
        <fullName evidence="6">Azo-dye reductase</fullName>
    </alternativeName>
    <alternativeName>
        <fullName evidence="6">FMN-dependent NADH-azo compound oxidoreductase</fullName>
    </alternativeName>
    <alternativeName>
        <fullName evidence="6">FMN-dependent NADH-azoreductase</fullName>
        <ecNumber evidence="6">1.7.1.17</ecNumber>
    </alternativeName>
</protein>
<comment type="catalytic activity">
    <reaction evidence="6">
        <text>2 a quinone + NADH + H(+) = 2 a 1,4-benzosemiquinone + NAD(+)</text>
        <dbReference type="Rhea" id="RHEA:65952"/>
        <dbReference type="ChEBI" id="CHEBI:15378"/>
        <dbReference type="ChEBI" id="CHEBI:57540"/>
        <dbReference type="ChEBI" id="CHEBI:57945"/>
        <dbReference type="ChEBI" id="CHEBI:132124"/>
        <dbReference type="ChEBI" id="CHEBI:134225"/>
    </reaction>
</comment>
<evidence type="ECO:0000256" key="6">
    <source>
        <dbReference type="HAMAP-Rule" id="MF_01216"/>
    </source>
</evidence>
<organism evidence="8 9">
    <name type="scientific">Streptomyces paradoxus</name>
    <dbReference type="NCBI Taxonomy" id="66375"/>
    <lineage>
        <taxon>Bacteria</taxon>
        <taxon>Bacillati</taxon>
        <taxon>Actinomycetota</taxon>
        <taxon>Actinomycetes</taxon>
        <taxon>Kitasatosporales</taxon>
        <taxon>Streptomycetaceae</taxon>
        <taxon>Streptomyces</taxon>
    </lineage>
</organism>
<dbReference type="HAMAP" id="MF_01216">
    <property type="entry name" value="Azoreductase_type1"/>
    <property type="match status" value="1"/>
</dbReference>